<dbReference type="PANTHER" id="PTHR45080">
    <property type="entry name" value="CONTACTIN 5"/>
    <property type="match status" value="1"/>
</dbReference>
<dbReference type="PRINTS" id="PR01838">
    <property type="entry name" value="NCAMFAMILY"/>
</dbReference>
<evidence type="ECO:0000256" key="15">
    <source>
        <dbReference type="PROSITE-ProRule" id="PRU00076"/>
    </source>
</evidence>
<dbReference type="SUPFAM" id="SSF53300">
    <property type="entry name" value="vWA-like"/>
    <property type="match status" value="1"/>
</dbReference>
<feature type="region of interest" description="Disordered" evidence="16">
    <location>
        <begin position="1"/>
        <end position="24"/>
    </location>
</feature>
<dbReference type="FunFam" id="2.60.40.10:FF:000032">
    <property type="entry name" value="palladin isoform X1"/>
    <property type="match status" value="6"/>
</dbReference>
<evidence type="ECO:0000256" key="9">
    <source>
        <dbReference type="ARBA" id="ARBA00022837"/>
    </source>
</evidence>
<dbReference type="PROSITE" id="PS01187">
    <property type="entry name" value="EGF_CA"/>
    <property type="match status" value="4"/>
</dbReference>
<dbReference type="GO" id="GO:0008046">
    <property type="term" value="F:axon guidance receptor activity"/>
    <property type="evidence" value="ECO:0007669"/>
    <property type="project" value="TreeGrafter"/>
</dbReference>
<comment type="subcellular location">
    <subcellularLocation>
        <location evidence="1">Membrane</location>
        <topology evidence="1">Single-pass membrane protein</topology>
    </subcellularLocation>
    <subcellularLocation>
        <location evidence="2">Secreted</location>
        <location evidence="2">Extracellular space</location>
        <location evidence="2">Extracellular matrix</location>
    </subcellularLocation>
</comment>
<feature type="domain" description="Ig-like" evidence="18">
    <location>
        <begin position="637"/>
        <end position="721"/>
    </location>
</feature>
<dbReference type="GO" id="GO:0005509">
    <property type="term" value="F:calcium ion binding"/>
    <property type="evidence" value="ECO:0007669"/>
    <property type="project" value="InterPro"/>
</dbReference>
<protein>
    <submittedName>
        <fullName evidence="21">Hemicentin-1-like isoform X1</fullName>
    </submittedName>
</protein>
<dbReference type="RefSeq" id="XP_055895836.1">
    <property type="nucleotide sequence ID" value="XM_056039861.1"/>
</dbReference>
<feature type="domain" description="Ig-like" evidence="18">
    <location>
        <begin position="2413"/>
        <end position="2499"/>
    </location>
</feature>
<dbReference type="Proteomes" id="UP001165740">
    <property type="component" value="Chromosome 9"/>
</dbReference>
<dbReference type="Pfam" id="PF07645">
    <property type="entry name" value="EGF_CA"/>
    <property type="match status" value="6"/>
</dbReference>
<dbReference type="FunFam" id="2.60.40.10:FF:000186">
    <property type="entry name" value="Hemicentin 1"/>
    <property type="match status" value="4"/>
</dbReference>
<evidence type="ECO:0000256" key="11">
    <source>
        <dbReference type="ARBA" id="ARBA00023136"/>
    </source>
</evidence>
<dbReference type="CDD" id="cd00096">
    <property type="entry name" value="Ig"/>
    <property type="match status" value="8"/>
</dbReference>
<feature type="domain" description="Ig-like" evidence="18">
    <location>
        <begin position="1279"/>
        <end position="1366"/>
    </location>
</feature>
<dbReference type="GO" id="GO:0050808">
    <property type="term" value="P:synapse organization"/>
    <property type="evidence" value="ECO:0007669"/>
    <property type="project" value="TreeGrafter"/>
</dbReference>
<dbReference type="InterPro" id="IPR013106">
    <property type="entry name" value="Ig_V-set"/>
</dbReference>
<dbReference type="InterPro" id="IPR056861">
    <property type="entry name" value="HMCN1-like_VWA"/>
</dbReference>
<dbReference type="OMA" id="FPSIHWM"/>
<keyword evidence="13" id="KW-0325">Glycoprotein</keyword>
<evidence type="ECO:0000256" key="6">
    <source>
        <dbReference type="ARBA" id="ARBA00022692"/>
    </source>
</evidence>
<evidence type="ECO:0000256" key="7">
    <source>
        <dbReference type="ARBA" id="ARBA00022729"/>
    </source>
</evidence>
<dbReference type="Pfam" id="PF23560">
    <property type="entry name" value="GBD_Hemicentin"/>
    <property type="match status" value="1"/>
</dbReference>
<evidence type="ECO:0000256" key="16">
    <source>
        <dbReference type="SAM" id="MobiDB-lite"/>
    </source>
</evidence>
<dbReference type="InterPro" id="IPR003598">
    <property type="entry name" value="Ig_sub2"/>
</dbReference>
<evidence type="ECO:0000259" key="18">
    <source>
        <dbReference type="PROSITE" id="PS50835"/>
    </source>
</evidence>
<evidence type="ECO:0000256" key="5">
    <source>
        <dbReference type="ARBA" id="ARBA00022536"/>
    </source>
</evidence>
<dbReference type="InterPro" id="IPR001881">
    <property type="entry name" value="EGF-like_Ca-bd_dom"/>
</dbReference>
<keyword evidence="12 15" id="KW-1015">Disulfide bond</keyword>
<dbReference type="SMART" id="SM00408">
    <property type="entry name" value="IGc2"/>
    <property type="match status" value="28"/>
</dbReference>
<feature type="domain" description="EGF-like" evidence="17">
    <location>
        <begin position="3459"/>
        <end position="3498"/>
    </location>
</feature>
<dbReference type="SMART" id="SM00179">
    <property type="entry name" value="EGF_CA"/>
    <property type="match status" value="9"/>
</dbReference>
<dbReference type="PANTHER" id="PTHR45080:SF34">
    <property type="entry name" value="MYOSIN LIGHT CHAIN KINASE, SMOOTH MUSCLE-LIKE"/>
    <property type="match status" value="1"/>
</dbReference>
<keyword evidence="3" id="KW-0964">Secreted</keyword>
<dbReference type="SMART" id="SM00682">
    <property type="entry name" value="G2F"/>
    <property type="match status" value="1"/>
</dbReference>
<feature type="domain" description="Ig-like" evidence="18">
    <location>
        <begin position="2876"/>
        <end position="2961"/>
    </location>
</feature>
<dbReference type="Pfam" id="PF25106">
    <property type="entry name" value="VWA_4"/>
    <property type="match status" value="1"/>
</dbReference>
<keyword evidence="9" id="KW-0106">Calcium</keyword>
<dbReference type="InterPro" id="IPR036179">
    <property type="entry name" value="Ig-like_dom_sf"/>
</dbReference>
<evidence type="ECO:0000313" key="20">
    <source>
        <dbReference type="Proteomes" id="UP001165740"/>
    </source>
</evidence>
<dbReference type="PROSITE" id="PS50092">
    <property type="entry name" value="TSP1"/>
    <property type="match status" value="3"/>
</dbReference>
<evidence type="ECO:0000313" key="21">
    <source>
        <dbReference type="RefSeq" id="XP_055895836.1"/>
    </source>
</evidence>
<feature type="domain" description="Ig-like" evidence="18">
    <location>
        <begin position="909"/>
        <end position="995"/>
    </location>
</feature>
<accession>A0A9W3B8R2</accession>
<evidence type="ECO:0000256" key="4">
    <source>
        <dbReference type="ARBA" id="ARBA00022530"/>
    </source>
</evidence>
<feature type="domain" description="Ig-like" evidence="18">
    <location>
        <begin position="1469"/>
        <end position="1560"/>
    </location>
</feature>
<dbReference type="Pfam" id="PF12662">
    <property type="entry name" value="cEGF"/>
    <property type="match status" value="1"/>
</dbReference>
<feature type="domain" description="EGF-like" evidence="17">
    <location>
        <begin position="3668"/>
        <end position="3706"/>
    </location>
</feature>
<feature type="domain" description="EGF-like" evidence="17">
    <location>
        <begin position="3921"/>
        <end position="3954"/>
    </location>
</feature>
<dbReference type="SUPFAM" id="SSF48726">
    <property type="entry name" value="Immunoglobulin"/>
    <property type="match status" value="28"/>
</dbReference>
<feature type="compositionally biased region" description="Polar residues" evidence="16">
    <location>
        <begin position="1"/>
        <end position="11"/>
    </location>
</feature>
<dbReference type="InterPro" id="IPR026823">
    <property type="entry name" value="cEGF"/>
</dbReference>
<dbReference type="FunFam" id="2.20.100.10:FF:000001">
    <property type="entry name" value="semaphorin-5A isoform X1"/>
    <property type="match status" value="2"/>
</dbReference>
<dbReference type="InterPro" id="IPR049883">
    <property type="entry name" value="NOTCH1_EGF-like"/>
</dbReference>
<keyword evidence="8" id="KW-0677">Repeat</keyword>
<feature type="domain" description="Ig-like" evidence="18">
    <location>
        <begin position="2036"/>
        <end position="2124"/>
    </location>
</feature>
<feature type="domain" description="Ig-like" evidence="18">
    <location>
        <begin position="816"/>
        <end position="904"/>
    </location>
</feature>
<evidence type="ECO:0000256" key="3">
    <source>
        <dbReference type="ARBA" id="ARBA00022525"/>
    </source>
</evidence>
<dbReference type="InterPro" id="IPR050958">
    <property type="entry name" value="Cell_Adh-Cytoskel_Orgn"/>
</dbReference>
<evidence type="ECO:0000256" key="1">
    <source>
        <dbReference type="ARBA" id="ARBA00004167"/>
    </source>
</evidence>
<dbReference type="InterPro" id="IPR000884">
    <property type="entry name" value="TSP1_rpt"/>
</dbReference>
<dbReference type="FunFam" id="2.10.25.10:FF:000240">
    <property type="entry name" value="Vitamin K-dependent protein S"/>
    <property type="match status" value="2"/>
</dbReference>
<feature type="domain" description="Ig-like" evidence="18">
    <location>
        <begin position="1754"/>
        <end position="1843"/>
    </location>
</feature>
<sequence length="4129" mass="455168">MSVTAMTFDTSRSSKRTQLDQNVPSDHKSLCRCKSVSLAVVLLLVLLVSGHVSRVESQELLDPDLHGASLAFVFDITGSMYDDLVQVIKGAGEILHDALSRREKPLHNYVLVPFHDPVIGPVLVTSDPEKFQEELRNLYVQGGGDCPEMSIGAIKRALEESLPYSFIYVFTDARSKDYYLTEEVLALIQQKQSQVVFVLTGDCGNVTHSGYRAYEEIAATSSGQVFLLQKSQVNQVLNFVRVAVQARKVNLLSVNEDEGKNQVFNLPLDTLLKEVTVSVSGENPEIILKDPEGKTKVLGNKFTELLNLSNVRIVNIKEPTPGNWRLRVSSSGTHSIRVTGLSSADFVAGFSKYPTRDFSKTNLRPIQGIATNILVNSTGLEEPSILNELELVDLKGKTLVKFPLTQDPDIQTLYNVSSFVPPDKYFYIKVTGTDDAGYVLQRTTPTAISPLKAKSPKVVMQATTHAFYDSTVTLVCQVHSYVPYRVQWSYNGKQQGYDLFYEDPTNVTLEIPNASSLVEGEYHCNVSNSAGYHSASTYLDVSDPPPAIVTPENVTVMPGEIAILSCIVISTVPYNLTWRHGSHFGQLSLDPRIRIYNNDSMIIYNVDRHDEGTYSCTAQNEGGSSTETLVVRLKVKPVAQIFPREQTFVAGSSKNFTCIAGGYPEPTFLWQQDNEIMPSGGRVHIEGGYLVLKNLKPSDEGEYECVASNSAGSHSVKTRLIYIEAPHVREIDKKLLVAVGDDARLSCVADGIPPPNTTWYRSDIMLQPAYNVEVTRSGQLVIADVVDSDAGTYRCVVQNEAGSDSAELTLEVGSPPEITLPPENTGIDIESNGSLLCQAIGRPTPKLSWRRKDGRPIDFNGRFKQTQPGLLEITNIQQGDEGYYTCVAQNPFDTAEFDAYVSVTGIVRPLIAYTSPFVKAIIGENAELECIVMLGKPKPKLNWLRNGQLLRESDRVRLREPGRIIITNVQEDDKGDYLCMASNIGGNETYNVNLDVLVPPRLLEDEENLQTNFSVTQGKTIVLPCNVDAHPPASFSWFKGGSPISFADIRYYIRNDGALEIFSVDSQDTAQYKCVASNVAGEMEKNINLFVEVPPQIAGDLEEAFEINQGESILLPCQVTGIPKPVVTWKQNLLPLNPDGVRVQIQSNGLYISSAETSDKAMYECWASNVAGDAYKAITLQVFTLPTIEPGPTEVTVLYGQPAVLECESDGTPRPLVLWKKEGVILDAKDDDKGYSLSPKGSLTINSVDLSDGGSYTCSATNPAGFASRDVSLIVHGAPEIPGIYSDYNEVVERNPIILPCPAVGTPKPVIAWFKDNAPLSFDGSNMVLLDDGSLEIDNSRALDSGNYECIAENVAGVANRNFVLKVLVPPKLTGGTQGGGPDKPKVILDKNITLNCPVSEDTDPPPEFKWYKNNVEIVPDGRIFLTNAGRSLTIARSIVEDEARYRCVAKNVAGEVDKYFELDVQVPPTVDESSLSPFNQSVISGRTLYINCPIQGKPPPQVRWLKDGEPLVTGLDVNVRLQAEGRRLELLNAQITDRGRYVCIGENIAGQTSRDFSVNVFVPPTVDQREIPEKSEVIQGQTVRMTCPASGIPLPTITWFRENVHIKANTSKVSLLDFGWTIEIRDTNVTDATRYYCRAENVAGQTEKVFDLDVFLFPIINKENIEFKPEVVVNNTAVFNCYVSGNPLPEILWYRNGVLIDATNNPRYEILAGGRQLRIYSVQVKDKAKYTCAANNRAGKDELDYDLSVLVTPRIERQGINVQPKVIANSTVSLSCPATGVPPPKIVWQKDGQVIESQPGVVEVRGNGTELVLVQAQVSDSGRYRCLASNQAGDDSINFQLSVHIPPSIPFEGLLVDTNVIENDTTILECPASGFPEPSILWYFNGAPLDPQLQPGLQISESGKRLVIQQTKVSDSGVYMCVASNEAGEAEQNYNVDVWVPPVIDRSAIESMPRVILGHTISINCPVSGIPFPTISWLKDGKELVKGTKVQILSNGLLLRISDAQEEDAGTYSCVAENTAGKDKVNMELAILVPPTIDESNVVYDRKVNMDRKVQLECPVHGTPTPSVEWLINGQPAENFNYVVLLNNKRILEIDKVNLRDTAQYVCVATNEAGQLERIFNLEVLIAPVIEKQSVSSNLVVVQNETVKINCPAKGIPEPDIMWSKERQPFLEFPYVDLRLLNDDQTLEISNAQLNDAGNYSCRASNPAGVDEMTFTLQVHVPPSIGKPTPDKLHVVEGQSISMRCSVTGLPEPSILWLKDGAVILEEKNGHKQILDNDTTLQIVDAHPVDRARYTCHAENQAGFAEKYFDLEVYEPAKINGSGKRVDVPVIVNQEVILNCPAEGVPTPTVTWFRKNTPIPPYGMPNIRIQDMSRQLVIISAQLLDFGDYSCLAKNDAGEDRLHFVVSIMVPPDIEEGPTEVAGKFNDPILLHCETSGQPTPVVTWTKNGQAFPSTSLRHRILPTGSLEFMLVRLEDNGVYQCTATNAAGSATRSIQLQVQIPAKILSRTNLNIRASERETVILTCEVEGFPAPTTYWLKNRKQLDSDVRMSTLSNGSLYIASLDRKDAGVYTCITMNSAGTDSKDIRLRVLEPPEIYASQTEFTVLQNRTVTLPCQANGRPRPKIFWEKDGKEIQTSTNQRQSQGRLLHYITMPTGGLVITHTRSEDAGVYKCVAENNAGQSFKMFRVTVQVPPTIEAATRQYIVSVGERVTLPCKASGSPVPTILWTKDRRRIDPRIARIRVEPSGSLTIESITGDDTGEYTCTAESDVGTDSQSRLLRVKVPPVFVTTPKDREMTINSNFQLKCAAKGVPTPVITWQLNGRPISAPASINGVSTITVRNVVKEDAGEYTCIATNPADNQQVTASARIIVKVPPRVIVPPSDWAVKIAEKVVLDCSVGGDPPPEILWTKNSRPVDLGDRIQKLGNGSLIIYDATASDAGNYKCIAVNDAGTSEAQSIVTIKSEPKFRVEPSTALVEIGDTVSFDCTAEGVPRPTMYWWKETQEIVSGGRITVMANNTLRIIATQQTDAGIYRCFASNPLGKTFVETFLNVVVHGEYSPWTEWGACSTSCGKGSKTRRRTCDNPRPENGGRDCIGPSVENTNCVIELCPVHGNWAPWSVWGECTLTCGGGQRKRVRTCSNPAPSGSGQPCAGSGEEMEYCNTQGCPVDGKFSEWSDWSACSSTCGLGEKKRTRECIQPSFGGRRCWGDTSQIMDCNLGSCFVLPRKAYGNLIGYINNVDIADAIISANIIPSENGMTRVEATVGNIPPLAAKYLQHLVSLLTPVYWSTAQEIDGAMNGYTLTKGNFTREVQVEFATGEVLKMSHYISGTDSKGNLQFDVIIRGEVPELGPFKNIHLRPFQEEYIQTGPGTIYAHSSRSFSGDGVILPYAWNHTINYESTLGQMPYLVQQLTTKGLQVEIVPGDDAISYVIEASIGPGKPSNRCPTGFQLESRQSYCKDDDECAQSNPCSHICLNGPGSFTCSCPIGFLLSQDSRTCQDINECSLSQTDCGPDMDCLNTPGSFRCVNACPKGFKRDEKGDLCVDRNECIENPSICEQSCQNLVGSYRCTCLPGYRLGDNGKCVDLDECDMITSPCSHTCVNTKGSFMCSCPSGYQLLNGRVCRDINECYEGGSNCRSGEECINKEGSFTCLKTCPTGYKRTESGQCQDIDECGERQHKCYYNQLCVNTDGAYRCDCPAGFTSRGPGQPCIDIDECRLSPRVCLYRCRNTWGSYECLCPPGQLQLADRKSCAGLEFLEPGRVLPADDEAFKKMKAQQQFLEDLANRQHLEEQLAQQQQMARQQEEKRSSETSALSLESITKKPRRKTVVARKPKPLQINGKLKKNQGLSALESADKESEKYGFYVLNTPRTMDLMTTSKYEKYYFPTPKSWRRRKNRNLLSIPDSCPEGFQKDSNDQSSCIDRDECAEVVSVCQHNCTNTRGSYTCSCPPGYRLEKDGYSCKDINECVEQNVNCGPEKMCFNQRGSYTCIDIPCPPDYARDPTTNYCVLECVDPNIPCPPGAKYADIIEFKTIALPAGSKDRQDLIRLTAYNQHDQYLPYTVFTVLLNDPQMEFLIRTDEGRGIVYTMEPLKDSSTYMITVRARSYDSSNRHIQYQTTFIIHISVSAYPY</sequence>
<dbReference type="PROSITE" id="PS01186">
    <property type="entry name" value="EGF_2"/>
    <property type="match status" value="3"/>
</dbReference>
<feature type="domain" description="Ig-like" evidence="18">
    <location>
        <begin position="2317"/>
        <end position="2408"/>
    </location>
</feature>
<keyword evidence="11" id="KW-0472">Membrane</keyword>
<dbReference type="CDD" id="cd00054">
    <property type="entry name" value="EGF_CA"/>
    <property type="match status" value="9"/>
</dbReference>
<reference evidence="21" key="1">
    <citation type="submission" date="2025-08" db="UniProtKB">
        <authorList>
            <consortium name="RefSeq"/>
        </authorList>
    </citation>
    <scope>IDENTIFICATION</scope>
</reference>
<dbReference type="SMART" id="SM00181">
    <property type="entry name" value="EGF"/>
    <property type="match status" value="9"/>
</dbReference>
<dbReference type="OrthoDB" id="5985519at2759"/>
<keyword evidence="7" id="KW-0732">Signal</keyword>
<dbReference type="Gene3D" id="2.10.25.10">
    <property type="entry name" value="Laminin"/>
    <property type="match status" value="9"/>
</dbReference>
<name>A0A9W3B8R2_BIOGL</name>
<dbReference type="Pfam" id="PF14670">
    <property type="entry name" value="FXa_inhibition"/>
    <property type="match status" value="1"/>
</dbReference>
<evidence type="ECO:0000256" key="13">
    <source>
        <dbReference type="ARBA" id="ARBA00023180"/>
    </source>
</evidence>
<keyword evidence="6" id="KW-0812">Transmembrane</keyword>
<dbReference type="InterPro" id="IPR000152">
    <property type="entry name" value="EGF-type_Asp/Asn_hydroxyl_site"/>
</dbReference>
<feature type="domain" description="Ig-like" evidence="18">
    <location>
        <begin position="1095"/>
        <end position="1181"/>
    </location>
</feature>
<evidence type="ECO:0000256" key="10">
    <source>
        <dbReference type="ARBA" id="ARBA00022989"/>
    </source>
</evidence>
<dbReference type="PROSITE" id="PS50026">
    <property type="entry name" value="EGF_3"/>
    <property type="match status" value="4"/>
</dbReference>
<evidence type="ECO:0000256" key="12">
    <source>
        <dbReference type="ARBA" id="ARBA00023157"/>
    </source>
</evidence>
<dbReference type="FunFam" id="2.10.25.10:FF:000010">
    <property type="entry name" value="Pro-epidermal growth factor"/>
    <property type="match status" value="1"/>
</dbReference>
<dbReference type="SUPFAM" id="SSF54511">
    <property type="entry name" value="GFP-like"/>
    <property type="match status" value="1"/>
</dbReference>
<feature type="domain" description="Ig-like" evidence="18">
    <location>
        <begin position="2224"/>
        <end position="2313"/>
    </location>
</feature>
<dbReference type="GO" id="GO:0030424">
    <property type="term" value="C:axon"/>
    <property type="evidence" value="ECO:0007669"/>
    <property type="project" value="TreeGrafter"/>
</dbReference>
<feature type="domain" description="Ig-like" evidence="18">
    <location>
        <begin position="545"/>
        <end position="632"/>
    </location>
</feature>
<feature type="compositionally biased region" description="Low complexity" evidence="16">
    <location>
        <begin position="3791"/>
        <end position="3800"/>
    </location>
</feature>
<dbReference type="PROSITE" id="PS50993">
    <property type="entry name" value="NIDOGEN_G2"/>
    <property type="match status" value="1"/>
</dbReference>
<evidence type="ECO:0000256" key="14">
    <source>
        <dbReference type="ARBA" id="ARBA00023319"/>
    </source>
</evidence>
<feature type="domain" description="Ig-like" evidence="18">
    <location>
        <begin position="2595"/>
        <end position="2690"/>
    </location>
</feature>
<feature type="domain" description="Ig-like" evidence="18">
    <location>
        <begin position="456"/>
        <end position="542"/>
    </location>
</feature>
<dbReference type="InterPro" id="IPR036465">
    <property type="entry name" value="vWFA_dom_sf"/>
</dbReference>
<dbReference type="InterPro" id="IPR003599">
    <property type="entry name" value="Ig_sub"/>
</dbReference>
<dbReference type="Gene3D" id="3.40.50.410">
    <property type="entry name" value="von Willebrand factor, type A domain"/>
    <property type="match status" value="1"/>
</dbReference>
<dbReference type="Pfam" id="PF13927">
    <property type="entry name" value="Ig_3"/>
    <property type="match status" value="8"/>
</dbReference>
<dbReference type="InterPro" id="IPR013783">
    <property type="entry name" value="Ig-like_fold"/>
</dbReference>
<feature type="domain" description="Ig-like" evidence="18">
    <location>
        <begin position="1847"/>
        <end position="1938"/>
    </location>
</feature>
<dbReference type="Gene3D" id="2.40.155.10">
    <property type="entry name" value="Green fluorescent protein"/>
    <property type="match status" value="1"/>
</dbReference>
<dbReference type="Pfam" id="PF00090">
    <property type="entry name" value="TSP_1"/>
    <property type="match status" value="3"/>
</dbReference>
<feature type="disulfide bond" evidence="15">
    <location>
        <begin position="3463"/>
        <end position="3473"/>
    </location>
</feature>
<feature type="compositionally biased region" description="Basic residues" evidence="16">
    <location>
        <begin position="3820"/>
        <end position="3833"/>
    </location>
</feature>
<dbReference type="SUPFAM" id="SSF82895">
    <property type="entry name" value="TSP-1 type 1 repeat"/>
    <property type="match status" value="3"/>
</dbReference>
<dbReference type="InterPro" id="IPR056475">
    <property type="entry name" value="GBD_Hemicentin/VWA7"/>
</dbReference>
<feature type="region of interest" description="Disordered" evidence="16">
    <location>
        <begin position="3791"/>
        <end position="3842"/>
    </location>
</feature>
<keyword evidence="14" id="KW-0393">Immunoglobulin domain</keyword>
<dbReference type="FunFam" id="2.10.25.10:FF:000005">
    <property type="entry name" value="Fibrillin 2"/>
    <property type="match status" value="2"/>
</dbReference>
<dbReference type="CDD" id="cd00198">
    <property type="entry name" value="vWFA"/>
    <property type="match status" value="1"/>
</dbReference>
<feature type="domain" description="Ig-like" evidence="18">
    <location>
        <begin position="1942"/>
        <end position="2031"/>
    </location>
</feature>
<evidence type="ECO:0000259" key="19">
    <source>
        <dbReference type="PROSITE" id="PS50993"/>
    </source>
</evidence>
<organism evidence="20 21">
    <name type="scientific">Biomphalaria glabrata</name>
    <name type="common">Bloodfluke planorb</name>
    <name type="synonym">Freshwater snail</name>
    <dbReference type="NCBI Taxonomy" id="6526"/>
    <lineage>
        <taxon>Eukaryota</taxon>
        <taxon>Metazoa</taxon>
        <taxon>Spiralia</taxon>
        <taxon>Lophotrochozoa</taxon>
        <taxon>Mollusca</taxon>
        <taxon>Gastropoda</taxon>
        <taxon>Heterobranchia</taxon>
        <taxon>Euthyneura</taxon>
        <taxon>Panpulmonata</taxon>
        <taxon>Hygrophila</taxon>
        <taxon>Lymnaeoidea</taxon>
        <taxon>Planorbidae</taxon>
        <taxon>Biomphalaria</taxon>
    </lineage>
</organism>
<dbReference type="SUPFAM" id="SSF57184">
    <property type="entry name" value="Growth factor receptor domain"/>
    <property type="match status" value="3"/>
</dbReference>
<feature type="domain" description="Ig-like" evidence="18">
    <location>
        <begin position="2966"/>
        <end position="3053"/>
    </location>
</feature>
<feature type="domain" description="Ig-like" evidence="18">
    <location>
        <begin position="2695"/>
        <end position="2781"/>
    </location>
</feature>
<dbReference type="GO" id="GO:0005886">
    <property type="term" value="C:plasma membrane"/>
    <property type="evidence" value="ECO:0007669"/>
    <property type="project" value="UniProtKB-ARBA"/>
</dbReference>
<dbReference type="SMART" id="SM00406">
    <property type="entry name" value="IGv"/>
    <property type="match status" value="15"/>
</dbReference>
<dbReference type="GeneID" id="106065426"/>
<feature type="domain" description="Ig-like" evidence="18">
    <location>
        <begin position="1565"/>
        <end position="1654"/>
    </location>
</feature>
<dbReference type="GO" id="GO:0043025">
    <property type="term" value="C:neuronal cell body"/>
    <property type="evidence" value="ECO:0007669"/>
    <property type="project" value="TreeGrafter"/>
</dbReference>
<feature type="domain" description="Ig-like" evidence="18">
    <location>
        <begin position="2129"/>
        <end position="2217"/>
    </location>
</feature>
<dbReference type="GO" id="GO:0007156">
    <property type="term" value="P:homophilic cell adhesion via plasma membrane adhesion molecules"/>
    <property type="evidence" value="ECO:0007669"/>
    <property type="project" value="TreeGrafter"/>
</dbReference>
<feature type="domain" description="Ig-like" evidence="18">
    <location>
        <begin position="726"/>
        <end position="809"/>
    </location>
</feature>
<dbReference type="Gene3D" id="2.20.100.10">
    <property type="entry name" value="Thrombospondin type-1 (TSP1) repeat"/>
    <property type="match status" value="2"/>
</dbReference>
<dbReference type="SMART" id="SM00409">
    <property type="entry name" value="IG"/>
    <property type="match status" value="28"/>
</dbReference>
<evidence type="ECO:0000256" key="2">
    <source>
        <dbReference type="ARBA" id="ARBA00004498"/>
    </source>
</evidence>
<evidence type="ECO:0000256" key="8">
    <source>
        <dbReference type="ARBA" id="ARBA00022737"/>
    </source>
</evidence>
<keyword evidence="20" id="KW-1185">Reference proteome</keyword>
<proteinExistence type="predicted"/>
<dbReference type="InterPro" id="IPR009017">
    <property type="entry name" value="GFP"/>
</dbReference>
<dbReference type="PROSITE" id="PS50835">
    <property type="entry name" value="IG_LIKE"/>
    <property type="match status" value="28"/>
</dbReference>
<feature type="domain" description="Ig-like" evidence="18">
    <location>
        <begin position="2503"/>
        <end position="2588"/>
    </location>
</feature>
<feature type="domain" description="Nidogen G2 beta-barrel" evidence="19">
    <location>
        <begin position="3224"/>
        <end position="3445"/>
    </location>
</feature>
<dbReference type="FunFam" id="2.60.40.10:FF:000503">
    <property type="entry name" value="Hemicentin 1"/>
    <property type="match status" value="1"/>
</dbReference>
<dbReference type="InterPro" id="IPR013098">
    <property type="entry name" value="Ig_I-set"/>
</dbReference>
<dbReference type="InterPro" id="IPR006605">
    <property type="entry name" value="G2_nidogen/fibulin_G2F"/>
</dbReference>
<feature type="domain" description="Ig-like" evidence="18">
    <location>
        <begin position="1371"/>
        <end position="1464"/>
    </location>
</feature>
<dbReference type="InterPro" id="IPR007110">
    <property type="entry name" value="Ig-like_dom"/>
</dbReference>
<dbReference type="InterPro" id="IPR036383">
    <property type="entry name" value="TSP1_rpt_sf"/>
</dbReference>
<gene>
    <name evidence="21" type="primary">LOC106065426</name>
</gene>
<feature type="domain" description="Ig-like" evidence="18">
    <location>
        <begin position="1000"/>
        <end position="1088"/>
    </location>
</feature>
<dbReference type="InterPro" id="IPR009138">
    <property type="entry name" value="Neural_cell_adh"/>
</dbReference>
<feature type="domain" description="Ig-like" evidence="18">
    <location>
        <begin position="2786"/>
        <end position="2865"/>
    </location>
</feature>
<dbReference type="SMART" id="SM00209">
    <property type="entry name" value="TSP1"/>
    <property type="match status" value="3"/>
</dbReference>
<dbReference type="SUPFAM" id="SSF57196">
    <property type="entry name" value="EGF/Laminin"/>
    <property type="match status" value="2"/>
</dbReference>
<keyword evidence="5 15" id="KW-0245">EGF-like domain</keyword>
<feature type="domain" description="EGF-like" evidence="17">
    <location>
        <begin position="3584"/>
        <end position="3623"/>
    </location>
</feature>
<dbReference type="Gene3D" id="2.60.40.10">
    <property type="entry name" value="Immunoglobulins"/>
    <property type="match status" value="28"/>
</dbReference>
<feature type="domain" description="Ig-like" evidence="18">
    <location>
        <begin position="1659"/>
        <end position="1749"/>
    </location>
</feature>
<dbReference type="InterPro" id="IPR000742">
    <property type="entry name" value="EGF"/>
</dbReference>
<comment type="caution">
    <text evidence="15">Lacks conserved residue(s) required for the propagation of feature annotation.</text>
</comment>
<dbReference type="FunFam" id="2.10.25.10:FF:000352">
    <property type="entry name" value="Hemicentin 1"/>
    <property type="match status" value="1"/>
</dbReference>
<dbReference type="PROSITE" id="PS00010">
    <property type="entry name" value="ASX_HYDROXYL"/>
    <property type="match status" value="6"/>
</dbReference>
<dbReference type="FunFam" id="2.60.40.10:FF:000130">
    <property type="entry name" value="Hemicentin 1"/>
    <property type="match status" value="7"/>
</dbReference>
<feature type="domain" description="Ig-like" evidence="18">
    <location>
        <begin position="1186"/>
        <end position="1272"/>
    </location>
</feature>
<keyword evidence="4" id="KW-0272">Extracellular matrix</keyword>
<dbReference type="Pfam" id="PF07474">
    <property type="entry name" value="G2F"/>
    <property type="match status" value="1"/>
</dbReference>
<keyword evidence="10" id="KW-1133">Transmembrane helix</keyword>
<dbReference type="InterPro" id="IPR018097">
    <property type="entry name" value="EGF_Ca-bd_CS"/>
</dbReference>
<dbReference type="InterPro" id="IPR009030">
    <property type="entry name" value="Growth_fac_rcpt_cys_sf"/>
</dbReference>
<dbReference type="Pfam" id="PF07679">
    <property type="entry name" value="I-set"/>
    <property type="match status" value="20"/>
</dbReference>
<evidence type="ECO:0000259" key="17">
    <source>
        <dbReference type="PROSITE" id="PS50026"/>
    </source>
</evidence>